<sequence>MDNYLVHNRSMTPRDWGIDAAVALLAFLFGGAQLMLTASSIVIPDLALRQYLGTVNVVPNMQVFVALAITTLPLVLRRRFPWPVFLFCFVSFLGLQNAFSGFSLTVVGPVIAVYTIANERGRAEAALAALAAVAGLLLMDAPSRTASLTFFTRFQNIALVLAAALAGYAYRTHRAYVEATEQRALEAERSREEEAARRVEEERVRIAREVHDITAHSLSAVSIQAAAAERLIDVDPAAAKEAIATVRATAKTALDDIRSMIGVLRHGDETAETAPASGTDRLEDLAAYLRDAGLSVGLDAAGYDRTGVPAHVDMALFGIAREAATNIVRHAGAREVLIRLAIEDGQARLTVKDDGRGFDPAVGALAPREGLPQAADGAGHGIAGMSERVHLLGGAFSAGNAAGGGFRVTASIPVKGTEAQHE</sequence>
<keyword evidence="9" id="KW-0175">Coiled coil</keyword>
<comment type="catalytic activity">
    <reaction evidence="1">
        <text>ATP + protein L-histidine = ADP + protein N-phospho-L-histidine.</text>
        <dbReference type="EC" id="2.7.13.3"/>
    </reaction>
</comment>
<keyword evidence="10" id="KW-0812">Transmembrane</keyword>
<keyword evidence="8" id="KW-0902">Two-component regulatory system</keyword>
<dbReference type="GO" id="GO:0005524">
    <property type="term" value="F:ATP binding"/>
    <property type="evidence" value="ECO:0007669"/>
    <property type="project" value="UniProtKB-KW"/>
</dbReference>
<evidence type="ECO:0000313" key="13">
    <source>
        <dbReference type="Proteomes" id="UP000278632"/>
    </source>
</evidence>
<dbReference type="InterPro" id="IPR050482">
    <property type="entry name" value="Sensor_HK_TwoCompSys"/>
</dbReference>
<accession>A0A3N0B9S0</accession>
<evidence type="ECO:0000259" key="11">
    <source>
        <dbReference type="SMART" id="SM00387"/>
    </source>
</evidence>
<feature type="transmembrane region" description="Helical" evidence="10">
    <location>
        <begin position="55"/>
        <end position="76"/>
    </location>
</feature>
<dbReference type="GO" id="GO:0000155">
    <property type="term" value="F:phosphorelay sensor kinase activity"/>
    <property type="evidence" value="ECO:0007669"/>
    <property type="project" value="InterPro"/>
</dbReference>
<feature type="transmembrane region" description="Helical" evidence="10">
    <location>
        <begin position="154"/>
        <end position="170"/>
    </location>
</feature>
<dbReference type="OrthoDB" id="227596at2"/>
<dbReference type="Proteomes" id="UP000278632">
    <property type="component" value="Unassembled WGS sequence"/>
</dbReference>
<keyword evidence="4" id="KW-0808">Transferase</keyword>
<evidence type="ECO:0000256" key="3">
    <source>
        <dbReference type="ARBA" id="ARBA00022553"/>
    </source>
</evidence>
<dbReference type="AlphaFoldDB" id="A0A3N0B9S0"/>
<evidence type="ECO:0000256" key="5">
    <source>
        <dbReference type="ARBA" id="ARBA00022741"/>
    </source>
</evidence>
<keyword evidence="10" id="KW-1133">Transmembrane helix</keyword>
<dbReference type="PANTHER" id="PTHR24421:SF10">
    <property type="entry name" value="NITRATE_NITRITE SENSOR PROTEIN NARQ"/>
    <property type="match status" value="1"/>
</dbReference>
<keyword evidence="13" id="KW-1185">Reference proteome</keyword>
<feature type="transmembrane region" description="Helical" evidence="10">
    <location>
        <begin position="82"/>
        <end position="113"/>
    </location>
</feature>
<feature type="transmembrane region" description="Helical" evidence="10">
    <location>
        <begin position="125"/>
        <end position="142"/>
    </location>
</feature>
<dbReference type="InterPro" id="IPR011712">
    <property type="entry name" value="Sig_transdc_His_kin_sub3_dim/P"/>
</dbReference>
<evidence type="ECO:0000256" key="6">
    <source>
        <dbReference type="ARBA" id="ARBA00022777"/>
    </source>
</evidence>
<dbReference type="GO" id="GO:0046983">
    <property type="term" value="F:protein dimerization activity"/>
    <property type="evidence" value="ECO:0007669"/>
    <property type="project" value="InterPro"/>
</dbReference>
<dbReference type="Pfam" id="PF07730">
    <property type="entry name" value="HisKA_3"/>
    <property type="match status" value="1"/>
</dbReference>
<reference evidence="13" key="1">
    <citation type="submission" date="2018-05" db="EMBL/GenBank/DDBJ databases">
        <title>Genome Sequencing of selected type strains of the family Eggerthellaceae.</title>
        <authorList>
            <person name="Danylec N."/>
            <person name="Stoll D.A."/>
            <person name="Doetsch A."/>
            <person name="Huch M."/>
        </authorList>
    </citation>
    <scope>NUCLEOTIDE SEQUENCE [LARGE SCALE GENOMIC DNA]</scope>
    <source>
        <strain evidence="13">DSM 16106</strain>
    </source>
</reference>
<evidence type="ECO:0000256" key="2">
    <source>
        <dbReference type="ARBA" id="ARBA00012438"/>
    </source>
</evidence>
<evidence type="ECO:0000256" key="7">
    <source>
        <dbReference type="ARBA" id="ARBA00022840"/>
    </source>
</evidence>
<dbReference type="Gene3D" id="1.20.5.1930">
    <property type="match status" value="1"/>
</dbReference>
<comment type="caution">
    <text evidence="12">The sequence shown here is derived from an EMBL/GenBank/DDBJ whole genome shotgun (WGS) entry which is preliminary data.</text>
</comment>
<evidence type="ECO:0000313" key="12">
    <source>
        <dbReference type="EMBL" id="RNL44122.1"/>
    </source>
</evidence>
<evidence type="ECO:0000256" key="9">
    <source>
        <dbReference type="SAM" id="Coils"/>
    </source>
</evidence>
<dbReference type="InterPro" id="IPR036890">
    <property type="entry name" value="HATPase_C_sf"/>
</dbReference>
<evidence type="ECO:0000256" key="10">
    <source>
        <dbReference type="SAM" id="Phobius"/>
    </source>
</evidence>
<dbReference type="EMBL" id="QICD01000010">
    <property type="protein sequence ID" value="RNL44122.1"/>
    <property type="molecule type" value="Genomic_DNA"/>
</dbReference>
<dbReference type="Gene3D" id="3.30.565.10">
    <property type="entry name" value="Histidine kinase-like ATPase, C-terminal domain"/>
    <property type="match status" value="1"/>
</dbReference>
<keyword evidence="6 12" id="KW-0418">Kinase</keyword>
<evidence type="ECO:0000256" key="8">
    <source>
        <dbReference type="ARBA" id="ARBA00023012"/>
    </source>
</evidence>
<feature type="coiled-coil region" evidence="9">
    <location>
        <begin position="177"/>
        <end position="209"/>
    </location>
</feature>
<name>A0A3N0B9S0_9ACTN</name>
<dbReference type="SMART" id="SM00387">
    <property type="entry name" value="HATPase_c"/>
    <property type="match status" value="1"/>
</dbReference>
<dbReference type="InterPro" id="IPR003594">
    <property type="entry name" value="HATPase_dom"/>
</dbReference>
<feature type="transmembrane region" description="Helical" evidence="10">
    <location>
        <begin position="20"/>
        <end position="43"/>
    </location>
</feature>
<keyword evidence="3" id="KW-0597">Phosphoprotein</keyword>
<dbReference type="SUPFAM" id="SSF55874">
    <property type="entry name" value="ATPase domain of HSP90 chaperone/DNA topoisomerase II/histidine kinase"/>
    <property type="match status" value="1"/>
</dbReference>
<protein>
    <recommendedName>
        <fullName evidence="2">histidine kinase</fullName>
        <ecNumber evidence="2">2.7.13.3</ecNumber>
    </recommendedName>
</protein>
<dbReference type="CDD" id="cd16917">
    <property type="entry name" value="HATPase_UhpB-NarQ-NarX-like"/>
    <property type="match status" value="1"/>
</dbReference>
<dbReference type="Pfam" id="PF02518">
    <property type="entry name" value="HATPase_c"/>
    <property type="match status" value="1"/>
</dbReference>
<proteinExistence type="predicted"/>
<organism evidence="12 13">
    <name type="scientific">Paraeggerthella hongkongensis</name>
    <dbReference type="NCBI Taxonomy" id="230658"/>
    <lineage>
        <taxon>Bacteria</taxon>
        <taxon>Bacillati</taxon>
        <taxon>Actinomycetota</taxon>
        <taxon>Coriobacteriia</taxon>
        <taxon>Eggerthellales</taxon>
        <taxon>Eggerthellaceae</taxon>
        <taxon>Paraeggerthella</taxon>
    </lineage>
</organism>
<keyword evidence="5" id="KW-0547">Nucleotide-binding</keyword>
<feature type="domain" description="Histidine kinase/HSP90-like ATPase" evidence="11">
    <location>
        <begin position="311"/>
        <end position="416"/>
    </location>
</feature>
<gene>
    <name evidence="12" type="ORF">DMP08_06740</name>
</gene>
<keyword evidence="7" id="KW-0067">ATP-binding</keyword>
<evidence type="ECO:0000256" key="1">
    <source>
        <dbReference type="ARBA" id="ARBA00000085"/>
    </source>
</evidence>
<evidence type="ECO:0000256" key="4">
    <source>
        <dbReference type="ARBA" id="ARBA00022679"/>
    </source>
</evidence>
<dbReference type="GO" id="GO:0016020">
    <property type="term" value="C:membrane"/>
    <property type="evidence" value="ECO:0007669"/>
    <property type="project" value="InterPro"/>
</dbReference>
<dbReference type="PANTHER" id="PTHR24421">
    <property type="entry name" value="NITRATE/NITRITE SENSOR PROTEIN NARX-RELATED"/>
    <property type="match status" value="1"/>
</dbReference>
<dbReference type="EC" id="2.7.13.3" evidence="2"/>
<keyword evidence="10" id="KW-0472">Membrane</keyword>